<keyword evidence="3" id="KW-1185">Reference proteome</keyword>
<proteinExistence type="predicted"/>
<evidence type="ECO:0000313" key="2">
    <source>
        <dbReference type="EMBL" id="KAA6120722.1"/>
    </source>
</evidence>
<sequence>MSVSPVGGVPGKGGRDRDERRKVEPEQSAQFDAAMRKRRRARERGAEEAEPTGTPAFLPPAWWSMLGGARPESAATAAAVACGGQDAGRAEATAPGDVEADRFAPGTQTRLNGNAMHVRFTQGAWAGMELQASLHAGQVVVTLRPLNRQQHKRLVEAKSSLSDEVARQTGEVIRLEVADATR</sequence>
<evidence type="ECO:0000313" key="3">
    <source>
        <dbReference type="Proteomes" id="UP000324324"/>
    </source>
</evidence>
<protein>
    <submittedName>
        <fullName evidence="2">Uncharacterized protein</fullName>
    </submittedName>
</protein>
<dbReference type="Proteomes" id="UP000324324">
    <property type="component" value="Unassembled WGS sequence"/>
</dbReference>
<dbReference type="EMBL" id="VWRN01000045">
    <property type="protein sequence ID" value="KAA6120722.1"/>
    <property type="molecule type" value="Genomic_DNA"/>
</dbReference>
<evidence type="ECO:0000256" key="1">
    <source>
        <dbReference type="SAM" id="MobiDB-lite"/>
    </source>
</evidence>
<dbReference type="AlphaFoldDB" id="A0A5M8ADH2"/>
<accession>A0A5M8ADH2</accession>
<feature type="region of interest" description="Disordered" evidence="1">
    <location>
        <begin position="1"/>
        <end position="58"/>
    </location>
</feature>
<reference evidence="2 3" key="1">
    <citation type="submission" date="2019-09" db="EMBL/GenBank/DDBJ databases">
        <title>Isolation of a novel species in the genus Cupriavidus from patients with sepsis using whole genome sequencing.</title>
        <authorList>
            <person name="Kweon O.J."/>
            <person name="Lee M.-K."/>
        </authorList>
    </citation>
    <scope>NUCLEOTIDE SEQUENCE [LARGE SCALE GENOMIC DNA]</scope>
    <source>
        <strain evidence="2 3">MKL-01</strain>
    </source>
</reference>
<organism evidence="2 3">
    <name type="scientific">Cupriavidus cauae</name>
    <dbReference type="NCBI Taxonomy" id="2608999"/>
    <lineage>
        <taxon>Bacteria</taxon>
        <taxon>Pseudomonadati</taxon>
        <taxon>Pseudomonadota</taxon>
        <taxon>Betaproteobacteria</taxon>
        <taxon>Burkholderiales</taxon>
        <taxon>Burkholderiaceae</taxon>
        <taxon>Cupriavidus</taxon>
    </lineage>
</organism>
<dbReference type="RefSeq" id="WP_150083752.1">
    <property type="nucleotide sequence ID" value="NZ_VWRN01000045.1"/>
</dbReference>
<gene>
    <name evidence="2" type="ORF">F1599_16160</name>
</gene>
<feature type="compositionally biased region" description="Basic and acidic residues" evidence="1">
    <location>
        <begin position="13"/>
        <end position="25"/>
    </location>
</feature>
<comment type="caution">
    <text evidence="2">The sequence shown here is derived from an EMBL/GenBank/DDBJ whole genome shotgun (WGS) entry which is preliminary data.</text>
</comment>
<name>A0A5M8ADH2_9BURK</name>